<sequence>MRAEIAWWELDGSPQTVDSLQAQLDEPTVLPWGEVPGLMVKFWIADLERNRWGAVMLWGDERPDNAELPPNRAAELIGFAPTHRFTFDVESLVPGPCPILPATGSAAQERTADA</sequence>
<dbReference type="Gene3D" id="3.30.70.100">
    <property type="match status" value="1"/>
</dbReference>
<keyword evidence="2" id="KW-1185">Reference proteome</keyword>
<dbReference type="STRING" id="995062.SAMN04489718_2940"/>
<reference evidence="2" key="1">
    <citation type="submission" date="2016-10" db="EMBL/GenBank/DDBJ databases">
        <authorList>
            <person name="Varghese N."/>
            <person name="Submissions S."/>
        </authorList>
    </citation>
    <scope>NUCLEOTIDE SEQUENCE [LARGE SCALE GENOMIC DNA]</scope>
    <source>
        <strain evidence="2">DSM 45459</strain>
    </source>
</reference>
<dbReference type="Proteomes" id="UP000199301">
    <property type="component" value="Unassembled WGS sequence"/>
</dbReference>
<evidence type="ECO:0000313" key="1">
    <source>
        <dbReference type="EMBL" id="SDQ98046.1"/>
    </source>
</evidence>
<organism evidence="1 2">
    <name type="scientific">Actinopolyspora saharensis</name>
    <dbReference type="NCBI Taxonomy" id="995062"/>
    <lineage>
        <taxon>Bacteria</taxon>
        <taxon>Bacillati</taxon>
        <taxon>Actinomycetota</taxon>
        <taxon>Actinomycetes</taxon>
        <taxon>Actinopolysporales</taxon>
        <taxon>Actinopolysporaceae</taxon>
        <taxon>Actinopolyspora</taxon>
    </lineage>
</organism>
<accession>A0A1H1FC59</accession>
<protein>
    <submittedName>
        <fullName evidence="1">Trans-2,3-dihydro-3-hydroxyanthranilate isomerase</fullName>
    </submittedName>
</protein>
<dbReference type="AlphaFoldDB" id="A0A1H1FC59"/>
<proteinExistence type="predicted"/>
<dbReference type="EMBL" id="FNKO01000002">
    <property type="protein sequence ID" value="SDQ98046.1"/>
    <property type="molecule type" value="Genomic_DNA"/>
</dbReference>
<dbReference type="OrthoDB" id="3687310at2"/>
<dbReference type="RefSeq" id="WP_092524740.1">
    <property type="nucleotide sequence ID" value="NZ_FNKO01000002.1"/>
</dbReference>
<keyword evidence="1" id="KW-0413">Isomerase</keyword>
<gene>
    <name evidence="1" type="ORF">SAMN04489718_2940</name>
</gene>
<evidence type="ECO:0000313" key="2">
    <source>
        <dbReference type="Proteomes" id="UP000199301"/>
    </source>
</evidence>
<dbReference type="GO" id="GO:0016853">
    <property type="term" value="F:isomerase activity"/>
    <property type="evidence" value="ECO:0007669"/>
    <property type="project" value="UniProtKB-KW"/>
</dbReference>
<name>A0A1H1FC59_9ACTN</name>